<keyword evidence="1" id="KW-0732">Signal</keyword>
<sequence>MAVIAVTVILAVAAASLVPSPLAADEKTNVSIDCGAAGVQKGEVTAAQTTVTVTCAGSSIYKPAIDNGVTKVLTGPKCDVEQQLIAVCPGASGKKSSDTVTFDIAELPPTSRQFCLQCGPKSQECMAQVYLKVPGSPPVCETLGGNITLNVPASGNQAAFACAYGLHLTPTNEKKVFAEDCTTEEDLPKMTLAEAKSIFTVTATENPPNKKLCYLCGPQNETMTQSNKAKFCSVFIQAGAGARPFFHGGLSVTLPCLLAALHFT</sequence>
<reference evidence="3" key="1">
    <citation type="journal article" date="2019" name="Transbound. Emerg. Dis.">
        <title>In silico identification of immunotherapeutic and diagnostic targets in the glycosylphosphatidylinositol metabolism of the coccidian Sarcocystis aucheniae.</title>
        <authorList>
            <person name="Decker C."/>
            <person name="Wieser S.N."/>
            <person name="Soria M."/>
            <person name="de Alba P."/>
            <person name="Florin-Christensen M."/>
            <person name="Schnittger L."/>
        </authorList>
    </citation>
    <scope>NUCLEOTIDE SEQUENCE</scope>
    <source>
        <strain evidence="3">T1</strain>
    </source>
</reference>
<dbReference type="InterPro" id="IPR007226">
    <property type="entry name" value="SRS_dom"/>
</dbReference>
<accession>A0A5P9S3M2</accession>
<feature type="chain" id="PRO_5024368610" description="SRS domain-containing protein" evidence="1">
    <location>
        <begin position="25"/>
        <end position="264"/>
    </location>
</feature>
<evidence type="ECO:0000259" key="2">
    <source>
        <dbReference type="Pfam" id="PF04092"/>
    </source>
</evidence>
<proteinExistence type="evidence at transcript level"/>
<feature type="signal peptide" evidence="1">
    <location>
        <begin position="1"/>
        <end position="24"/>
    </location>
</feature>
<evidence type="ECO:0000256" key="1">
    <source>
        <dbReference type="SAM" id="SignalP"/>
    </source>
</evidence>
<dbReference type="GO" id="GO:0016020">
    <property type="term" value="C:membrane"/>
    <property type="evidence" value="ECO:0007669"/>
    <property type="project" value="InterPro"/>
</dbReference>
<dbReference type="AlphaFoldDB" id="A0A5P9S3M2"/>
<evidence type="ECO:0000313" key="3">
    <source>
        <dbReference type="EMBL" id="QFV20535.1"/>
    </source>
</evidence>
<feature type="domain" description="SRS" evidence="2">
    <location>
        <begin position="39"/>
        <end position="124"/>
    </location>
</feature>
<dbReference type="EMBL" id="MK831013">
    <property type="protein sequence ID" value="QFV20535.1"/>
    <property type="molecule type" value="mRNA"/>
</dbReference>
<dbReference type="InterPro" id="IPR036755">
    <property type="entry name" value="SRS_dom_sf"/>
</dbReference>
<dbReference type="Pfam" id="PF04092">
    <property type="entry name" value="SAG"/>
    <property type="match status" value="1"/>
</dbReference>
<protein>
    <recommendedName>
        <fullName evidence="2">SRS domain-containing protein</fullName>
    </recommendedName>
</protein>
<organism evidence="3">
    <name type="scientific">Sarcocystis aucheniae</name>
    <dbReference type="NCBI Taxonomy" id="65407"/>
    <lineage>
        <taxon>Eukaryota</taxon>
        <taxon>Sar</taxon>
        <taxon>Alveolata</taxon>
        <taxon>Apicomplexa</taxon>
        <taxon>Conoidasida</taxon>
        <taxon>Coccidia</taxon>
        <taxon>Eucoccidiorida</taxon>
        <taxon>Eimeriorina</taxon>
        <taxon>Sarcocystidae</taxon>
        <taxon>Sarcocystis</taxon>
    </lineage>
</organism>
<name>A0A5P9S3M2_9APIC</name>
<dbReference type="Gene3D" id="2.60.40.1320">
    <property type="entry name" value="SRS domain"/>
    <property type="match status" value="2"/>
</dbReference>